<sequence length="436" mass="46057">MCADIRLTIIGRHLTRGITMQACRRVRWTPIAAAVSMVAALGACTLLQPTPAVDGQGLLSTWHASAAASAASGMSVATAPCLEDDSRLDPACFAFGMGAVWDRQETRRRDMLGGAREVVNLQSAYSTLMFPIGAAAVHEKLRGAPNRALLLPAVVGSAVYGMLGAGIPERDKIYIGAAGQMQCSLVWHGQWLYRQGEVAEIDRVLKRLDERLSWFQLLRTTLVLKGKGPGAGPAGALEREKTAAASPGKDDSKAVLQKLDQQAQVARSTLQALRDLRRDIRRAVVSLSQDGDQIEALMIQALAEKRPPLTAFDPLKVGKALLDSSSKLAQLQGGEDAAPVMATLTAGDFAAGLSVLSINALGDFLAKAGAPLTVAWAEAQSLLNEQLLRTRQVVDAAEGLPCADSTLARMKKLPAKTAVPAKPASDGTTTTPLAKS</sequence>
<feature type="region of interest" description="Disordered" evidence="1">
    <location>
        <begin position="414"/>
        <end position="436"/>
    </location>
</feature>
<protein>
    <recommendedName>
        <fullName evidence="4">Lipoprotein</fullName>
    </recommendedName>
</protein>
<evidence type="ECO:0000256" key="1">
    <source>
        <dbReference type="SAM" id="MobiDB-lite"/>
    </source>
</evidence>
<dbReference type="RefSeq" id="WP_310263722.1">
    <property type="nucleotide sequence ID" value="NZ_JAVDXU010000001.1"/>
</dbReference>
<dbReference type="EMBL" id="JAVDXU010000001">
    <property type="protein sequence ID" value="MDR7269233.1"/>
    <property type="molecule type" value="Genomic_DNA"/>
</dbReference>
<evidence type="ECO:0008006" key="4">
    <source>
        <dbReference type="Google" id="ProtNLM"/>
    </source>
</evidence>
<reference evidence="2 3" key="1">
    <citation type="submission" date="2023-07" db="EMBL/GenBank/DDBJ databases">
        <title>Sorghum-associated microbial communities from plants grown in Nebraska, USA.</title>
        <authorList>
            <person name="Schachtman D."/>
        </authorList>
    </citation>
    <scope>NUCLEOTIDE SEQUENCE [LARGE SCALE GENOMIC DNA]</scope>
    <source>
        <strain evidence="2 3">BE314</strain>
    </source>
</reference>
<accession>A0ABU1YKH5</accession>
<keyword evidence="3" id="KW-1185">Reference proteome</keyword>
<gene>
    <name evidence="2" type="ORF">J2X20_001862</name>
</gene>
<feature type="compositionally biased region" description="Polar residues" evidence="1">
    <location>
        <begin position="426"/>
        <end position="436"/>
    </location>
</feature>
<evidence type="ECO:0000313" key="2">
    <source>
        <dbReference type="EMBL" id="MDR7269233.1"/>
    </source>
</evidence>
<comment type="caution">
    <text evidence="2">The sequence shown here is derived from an EMBL/GenBank/DDBJ whole genome shotgun (WGS) entry which is preliminary data.</text>
</comment>
<dbReference type="Proteomes" id="UP001180453">
    <property type="component" value="Unassembled WGS sequence"/>
</dbReference>
<evidence type="ECO:0000313" key="3">
    <source>
        <dbReference type="Proteomes" id="UP001180453"/>
    </source>
</evidence>
<name>A0ABU1YKH5_ROSSA</name>
<organism evidence="2 3">
    <name type="scientific">Roseateles saccharophilus</name>
    <name type="common">Pseudomonas saccharophila</name>
    <dbReference type="NCBI Taxonomy" id="304"/>
    <lineage>
        <taxon>Bacteria</taxon>
        <taxon>Pseudomonadati</taxon>
        <taxon>Pseudomonadota</taxon>
        <taxon>Betaproteobacteria</taxon>
        <taxon>Burkholderiales</taxon>
        <taxon>Sphaerotilaceae</taxon>
        <taxon>Roseateles</taxon>
    </lineage>
</organism>
<proteinExistence type="predicted"/>